<protein>
    <submittedName>
        <fullName evidence="1">Uncharacterized protein</fullName>
    </submittedName>
</protein>
<dbReference type="STRING" id="869213.GCA_000517085_01120"/>
<proteinExistence type="predicted"/>
<keyword evidence="2" id="KW-1185">Reference proteome</keyword>
<dbReference type="Proteomes" id="UP000019402">
    <property type="component" value="Unassembled WGS sequence"/>
</dbReference>
<organism evidence="1 2">
    <name type="scientific">Saccharicrinis fermentans DSM 9555 = JCM 21142</name>
    <dbReference type="NCBI Taxonomy" id="869213"/>
    <lineage>
        <taxon>Bacteria</taxon>
        <taxon>Pseudomonadati</taxon>
        <taxon>Bacteroidota</taxon>
        <taxon>Bacteroidia</taxon>
        <taxon>Marinilabiliales</taxon>
        <taxon>Marinilabiliaceae</taxon>
        <taxon>Saccharicrinis</taxon>
    </lineage>
</organism>
<name>W7Y9D0_9BACT</name>
<evidence type="ECO:0000313" key="1">
    <source>
        <dbReference type="EMBL" id="GAF04093.1"/>
    </source>
</evidence>
<reference evidence="1 2" key="1">
    <citation type="journal article" date="2014" name="Genome Announc.">
        <title>Draft Genome Sequence of Cytophaga fermentans JCM 21142T, a Facultative Anaerobe Isolated from Marine Mud.</title>
        <authorList>
            <person name="Starns D."/>
            <person name="Oshima K."/>
            <person name="Suda W."/>
            <person name="Iino T."/>
            <person name="Yuki M."/>
            <person name="Inoue J."/>
            <person name="Kitamura K."/>
            <person name="Iida T."/>
            <person name="Darby A."/>
            <person name="Hattori M."/>
            <person name="Ohkuma M."/>
        </authorList>
    </citation>
    <scope>NUCLEOTIDE SEQUENCE [LARGE SCALE GENOMIC DNA]</scope>
    <source>
        <strain evidence="1 2">JCM 21142</strain>
    </source>
</reference>
<gene>
    <name evidence="1" type="ORF">JCM21142_72788</name>
</gene>
<dbReference type="RefSeq" id="WP_044262606.1">
    <property type="nucleotide sequence ID" value="NZ_BAMD01000037.1"/>
</dbReference>
<comment type="caution">
    <text evidence="1">The sequence shown here is derived from an EMBL/GenBank/DDBJ whole genome shotgun (WGS) entry which is preliminary data.</text>
</comment>
<evidence type="ECO:0000313" key="2">
    <source>
        <dbReference type="Proteomes" id="UP000019402"/>
    </source>
</evidence>
<dbReference type="EMBL" id="BAMD01000037">
    <property type="protein sequence ID" value="GAF04093.1"/>
    <property type="molecule type" value="Genomic_DNA"/>
</dbReference>
<accession>W7Y9D0</accession>
<dbReference type="AlphaFoldDB" id="W7Y9D0"/>
<sequence length="208" mass="23611">MLVKIIVVVFILSTILSQLSAQLISVDEGSCEEEYKGTGIFCISYLGQYLRMWNSWQLGAFRMLYEELVINYVKFYSRYRAKDNPDRYNDVLVAIGNAKVYNHDLTVLICTHNLPGELKDDCDIGDYYNHECGSHLVSDVAIARHMIDLFNIGGNVFLAFLTNSHKFPLKAGLFATTWNGKSVRNSIFYGFKHLSATHSLYSGRVTVI</sequence>